<dbReference type="PANTHER" id="PTHR36307:SF1">
    <property type="entry name" value="FLAGELLA BASAL BODY P-RING FORMATION PROTEIN FLGA"/>
    <property type="match status" value="1"/>
</dbReference>
<evidence type="ECO:0000259" key="5">
    <source>
        <dbReference type="SMART" id="SM00858"/>
    </source>
</evidence>
<accession>A0A4S4NBF3</accession>
<dbReference type="InterPro" id="IPR013974">
    <property type="entry name" value="SAF"/>
</dbReference>
<dbReference type="Gene3D" id="2.30.30.760">
    <property type="match status" value="1"/>
</dbReference>
<dbReference type="InterPro" id="IPR017585">
    <property type="entry name" value="SAF_FlgA"/>
</dbReference>
<feature type="chain" id="PRO_5021037317" description="Flagella basal body P-ring formation protein FlgA" evidence="4">
    <location>
        <begin position="19"/>
        <end position="140"/>
    </location>
</feature>
<comment type="function">
    <text evidence="4">Involved in the assembly process of the P-ring formation. It may associate with FlgF on the rod constituting a structure essential for the P-ring assembly or may act as a modulator protein for the P-ring assembly.</text>
</comment>
<keyword evidence="4" id="KW-1005">Bacterial flagellum biogenesis</keyword>
<dbReference type="RefSeq" id="WP_136464043.1">
    <property type="nucleotide sequence ID" value="NZ_SRKY01000004.1"/>
</dbReference>
<keyword evidence="6" id="KW-0969">Cilium</keyword>
<dbReference type="InterPro" id="IPR036732">
    <property type="entry name" value="AFP_Neu5c_C_sf"/>
</dbReference>
<dbReference type="InterPro" id="IPR039246">
    <property type="entry name" value="Flagellar_FlgA"/>
</dbReference>
<evidence type="ECO:0000313" key="7">
    <source>
        <dbReference type="Proteomes" id="UP000306602"/>
    </source>
</evidence>
<feature type="domain" description="SAF" evidence="5">
    <location>
        <begin position="18"/>
        <end position="76"/>
    </location>
</feature>
<dbReference type="EMBL" id="SRKY01000004">
    <property type="protein sequence ID" value="THH35311.1"/>
    <property type="molecule type" value="Genomic_DNA"/>
</dbReference>
<dbReference type="GO" id="GO:0042597">
    <property type="term" value="C:periplasmic space"/>
    <property type="evidence" value="ECO:0007669"/>
    <property type="project" value="UniProtKB-SubCell"/>
</dbReference>
<dbReference type="GO" id="GO:0044780">
    <property type="term" value="P:bacterial-type flagellum assembly"/>
    <property type="evidence" value="ECO:0007669"/>
    <property type="project" value="InterPro"/>
</dbReference>
<evidence type="ECO:0000256" key="4">
    <source>
        <dbReference type="RuleBase" id="RU362063"/>
    </source>
</evidence>
<feature type="signal peptide" evidence="4">
    <location>
        <begin position="1"/>
        <end position="18"/>
    </location>
</feature>
<dbReference type="OrthoDB" id="7619725at2"/>
<comment type="subcellular location">
    <subcellularLocation>
        <location evidence="1 4">Periplasm</location>
    </subcellularLocation>
</comment>
<dbReference type="Pfam" id="PF13144">
    <property type="entry name" value="ChapFlgA"/>
    <property type="match status" value="1"/>
</dbReference>
<dbReference type="SUPFAM" id="SSF51269">
    <property type="entry name" value="AFP III-like domain"/>
    <property type="match status" value="1"/>
</dbReference>
<evidence type="ECO:0000313" key="6">
    <source>
        <dbReference type="EMBL" id="THH35311.1"/>
    </source>
</evidence>
<dbReference type="NCBIfam" id="TIGR03170">
    <property type="entry name" value="flgA_cterm"/>
    <property type="match status" value="1"/>
</dbReference>
<reference evidence="6 7" key="1">
    <citation type="submission" date="2019-04" db="EMBL/GenBank/DDBJ databases">
        <title>Shimia ponticola sp. nov., isolated from seawater.</title>
        <authorList>
            <person name="Kim Y.-O."/>
            <person name="Yoon J.-H."/>
        </authorList>
    </citation>
    <scope>NUCLEOTIDE SEQUENCE [LARGE SCALE GENOMIC DNA]</scope>
    <source>
        <strain evidence="6 7">MYP11</strain>
    </source>
</reference>
<keyword evidence="6" id="KW-0966">Cell projection</keyword>
<dbReference type="PANTHER" id="PTHR36307">
    <property type="entry name" value="FLAGELLA BASAL BODY P-RING FORMATION PROTEIN FLGA"/>
    <property type="match status" value="1"/>
</dbReference>
<name>A0A4S4NBF3_9RHOB</name>
<proteinExistence type="inferred from homology"/>
<keyword evidence="6" id="KW-0282">Flagellum</keyword>
<keyword evidence="3 4" id="KW-0574">Periplasm</keyword>
<comment type="similarity">
    <text evidence="4">Belongs to the FlgA family.</text>
</comment>
<comment type="caution">
    <text evidence="6">The sequence shown here is derived from an EMBL/GenBank/DDBJ whole genome shotgun (WGS) entry which is preliminary data.</text>
</comment>
<dbReference type="SMART" id="SM00858">
    <property type="entry name" value="SAF"/>
    <property type="match status" value="1"/>
</dbReference>
<dbReference type="AlphaFoldDB" id="A0A4S4NBF3"/>
<evidence type="ECO:0000256" key="2">
    <source>
        <dbReference type="ARBA" id="ARBA00022729"/>
    </source>
</evidence>
<keyword evidence="7" id="KW-1185">Reference proteome</keyword>
<evidence type="ECO:0000256" key="1">
    <source>
        <dbReference type="ARBA" id="ARBA00004418"/>
    </source>
</evidence>
<dbReference type="Proteomes" id="UP000306602">
    <property type="component" value="Unassembled WGS sequence"/>
</dbReference>
<evidence type="ECO:0000256" key="3">
    <source>
        <dbReference type="ARBA" id="ARBA00022764"/>
    </source>
</evidence>
<sequence length="140" mass="14771">MKWALAALLVLVASLSQAEAIVAIKTIRPNTVLTEADLAVNPNLRNVGLSDFAQVVGMETKVVLYPGRAIRPADIRPPALVNRNQIVPLVFNQAGLSISTAGRALDRGAVGEMIRVMNLSSRSTLFGTVLPDGSIDVSGP</sequence>
<protein>
    <recommendedName>
        <fullName evidence="4">Flagella basal body P-ring formation protein FlgA</fullName>
    </recommendedName>
</protein>
<dbReference type="CDD" id="cd11614">
    <property type="entry name" value="SAF_CpaB_FlgA_like"/>
    <property type="match status" value="1"/>
</dbReference>
<organism evidence="6 7">
    <name type="scientific">Aliishimia ponticola</name>
    <dbReference type="NCBI Taxonomy" id="2499833"/>
    <lineage>
        <taxon>Bacteria</taxon>
        <taxon>Pseudomonadati</taxon>
        <taxon>Pseudomonadota</taxon>
        <taxon>Alphaproteobacteria</taxon>
        <taxon>Rhodobacterales</taxon>
        <taxon>Paracoccaceae</taxon>
        <taxon>Aliishimia</taxon>
    </lineage>
</organism>
<dbReference type="Gene3D" id="3.90.1210.10">
    <property type="entry name" value="Antifreeze-like/N-acetylneuraminic acid synthase C-terminal domain"/>
    <property type="match status" value="1"/>
</dbReference>
<gene>
    <name evidence="6" type="primary">flgA</name>
    <name evidence="6" type="ORF">E4Z66_15960</name>
</gene>
<keyword evidence="2 4" id="KW-0732">Signal</keyword>